<sequence length="109" mass="11964">MEKKVFALIANVVVLEAEEKSEPIEEVHVRLPFRRMTEVADGADGGECGTDFGETEGRVVGVEVVVEWDDVVGLEFGVVAVSGWHIIGIWEESVEVRILLVNGGWLVTQ</sequence>
<dbReference type="AlphaFoldDB" id="A0A2Z6M3R8"/>
<gene>
    <name evidence="1" type="ORF">TSUD_104630</name>
</gene>
<dbReference type="EMBL" id="DF973347">
    <property type="protein sequence ID" value="GAU27154.1"/>
    <property type="molecule type" value="Genomic_DNA"/>
</dbReference>
<dbReference type="OrthoDB" id="10366366at2759"/>
<protein>
    <submittedName>
        <fullName evidence="1">Uncharacterized protein</fullName>
    </submittedName>
</protein>
<reference evidence="2" key="1">
    <citation type="journal article" date="2017" name="Front. Plant Sci.">
        <title>Climate Clever Clovers: New Paradigm to Reduce the Environmental Footprint of Ruminants by Breeding Low Methanogenic Forages Utilizing Haplotype Variation.</title>
        <authorList>
            <person name="Kaur P."/>
            <person name="Appels R."/>
            <person name="Bayer P.E."/>
            <person name="Keeble-Gagnere G."/>
            <person name="Wang J."/>
            <person name="Hirakawa H."/>
            <person name="Shirasawa K."/>
            <person name="Vercoe P."/>
            <person name="Stefanova K."/>
            <person name="Durmic Z."/>
            <person name="Nichols P."/>
            <person name="Revell C."/>
            <person name="Isobe S.N."/>
            <person name="Edwards D."/>
            <person name="Erskine W."/>
        </authorList>
    </citation>
    <scope>NUCLEOTIDE SEQUENCE [LARGE SCALE GENOMIC DNA]</scope>
    <source>
        <strain evidence="2">cv. Daliak</strain>
    </source>
</reference>
<accession>A0A2Z6M3R8</accession>
<keyword evidence="2" id="KW-1185">Reference proteome</keyword>
<proteinExistence type="predicted"/>
<evidence type="ECO:0000313" key="2">
    <source>
        <dbReference type="Proteomes" id="UP000242715"/>
    </source>
</evidence>
<name>A0A2Z6M3R8_TRISU</name>
<organism evidence="1 2">
    <name type="scientific">Trifolium subterraneum</name>
    <name type="common">Subterranean clover</name>
    <dbReference type="NCBI Taxonomy" id="3900"/>
    <lineage>
        <taxon>Eukaryota</taxon>
        <taxon>Viridiplantae</taxon>
        <taxon>Streptophyta</taxon>
        <taxon>Embryophyta</taxon>
        <taxon>Tracheophyta</taxon>
        <taxon>Spermatophyta</taxon>
        <taxon>Magnoliopsida</taxon>
        <taxon>eudicotyledons</taxon>
        <taxon>Gunneridae</taxon>
        <taxon>Pentapetalae</taxon>
        <taxon>rosids</taxon>
        <taxon>fabids</taxon>
        <taxon>Fabales</taxon>
        <taxon>Fabaceae</taxon>
        <taxon>Papilionoideae</taxon>
        <taxon>50 kb inversion clade</taxon>
        <taxon>NPAAA clade</taxon>
        <taxon>Hologalegina</taxon>
        <taxon>IRL clade</taxon>
        <taxon>Trifolieae</taxon>
        <taxon>Trifolium</taxon>
    </lineage>
</organism>
<dbReference type="Proteomes" id="UP000242715">
    <property type="component" value="Unassembled WGS sequence"/>
</dbReference>
<evidence type="ECO:0000313" key="1">
    <source>
        <dbReference type="EMBL" id="GAU27154.1"/>
    </source>
</evidence>